<dbReference type="SUPFAM" id="SSF53098">
    <property type="entry name" value="Ribonuclease H-like"/>
    <property type="match status" value="1"/>
</dbReference>
<dbReference type="Proteomes" id="UP001634394">
    <property type="component" value="Unassembled WGS sequence"/>
</dbReference>
<dbReference type="EMBL" id="JBJQND010000018">
    <property type="protein sequence ID" value="KAL3836543.1"/>
    <property type="molecule type" value="Genomic_DNA"/>
</dbReference>
<dbReference type="AlphaFoldDB" id="A0ABD3TJ96"/>
<evidence type="ECO:0000313" key="4">
    <source>
        <dbReference type="Proteomes" id="UP001634394"/>
    </source>
</evidence>
<keyword evidence="4" id="KW-1185">Reference proteome</keyword>
<organism evidence="2 4">
    <name type="scientific">Sinanodonta woodiana</name>
    <name type="common">Chinese pond mussel</name>
    <name type="synonym">Anodonta woodiana</name>
    <dbReference type="NCBI Taxonomy" id="1069815"/>
    <lineage>
        <taxon>Eukaryota</taxon>
        <taxon>Metazoa</taxon>
        <taxon>Spiralia</taxon>
        <taxon>Lophotrochozoa</taxon>
        <taxon>Mollusca</taxon>
        <taxon>Bivalvia</taxon>
        <taxon>Autobranchia</taxon>
        <taxon>Heteroconchia</taxon>
        <taxon>Palaeoheterodonta</taxon>
        <taxon>Unionida</taxon>
        <taxon>Unionoidea</taxon>
        <taxon>Unionidae</taxon>
        <taxon>Unioninae</taxon>
        <taxon>Sinanodonta</taxon>
    </lineage>
</organism>
<dbReference type="InterPro" id="IPR058913">
    <property type="entry name" value="Integrase_dom_put"/>
</dbReference>
<dbReference type="Gene3D" id="3.30.420.10">
    <property type="entry name" value="Ribonuclease H-like superfamily/Ribonuclease H"/>
    <property type="match status" value="1"/>
</dbReference>
<dbReference type="PANTHER" id="PTHR46791">
    <property type="entry name" value="EXPRESSED PROTEIN"/>
    <property type="match status" value="1"/>
</dbReference>
<dbReference type="EMBL" id="JBJQND010000001">
    <property type="protein sequence ID" value="KAL3890225.1"/>
    <property type="molecule type" value="Genomic_DNA"/>
</dbReference>
<name>A0ABD3TJ96_SINWO</name>
<dbReference type="InterPro" id="IPR012337">
    <property type="entry name" value="RNaseH-like_sf"/>
</dbReference>
<protein>
    <recommendedName>
        <fullName evidence="1">Integrase core domain-containing protein</fullName>
    </recommendedName>
</protein>
<dbReference type="Pfam" id="PF24764">
    <property type="entry name" value="rva_4"/>
    <property type="match status" value="1"/>
</dbReference>
<gene>
    <name evidence="3" type="ORF">ACJMK2_002516</name>
    <name evidence="2" type="ORF">ACJMK2_021967</name>
</gene>
<evidence type="ECO:0000313" key="2">
    <source>
        <dbReference type="EMBL" id="KAL3836543.1"/>
    </source>
</evidence>
<evidence type="ECO:0000313" key="3">
    <source>
        <dbReference type="EMBL" id="KAL3890225.1"/>
    </source>
</evidence>
<accession>A0ABD3TJ96</accession>
<feature type="domain" description="Integrase core" evidence="1">
    <location>
        <begin position="121"/>
        <end position="299"/>
    </location>
</feature>
<dbReference type="InterPro" id="IPR036397">
    <property type="entry name" value="RNaseH_sf"/>
</dbReference>
<reference evidence="2 4" key="1">
    <citation type="submission" date="2024-11" db="EMBL/GenBank/DDBJ databases">
        <title>Chromosome-level genome assembly of the freshwater bivalve Anodonta woodiana.</title>
        <authorList>
            <person name="Chen X."/>
        </authorList>
    </citation>
    <scope>NUCLEOTIDE SEQUENCE [LARGE SCALE GENOMIC DNA]</scope>
    <source>
        <strain evidence="2">MN2024</strain>
        <tissue evidence="2">Gills</tissue>
    </source>
</reference>
<evidence type="ECO:0000259" key="1">
    <source>
        <dbReference type="Pfam" id="PF24764"/>
    </source>
</evidence>
<comment type="caution">
    <text evidence="2">The sequence shown here is derived from an EMBL/GenBank/DDBJ whole genome shotgun (WGS) entry which is preliminary data.</text>
</comment>
<sequence length="387" mass="45782">MDKDRLALIKVYFDLGLKHKEIVCILEERHGYNISIRQLIRILHVHGFYRYKNPTDVMTVAEFIMHEQRFSGTMHGYRWMYYKLKCRGIRARKEEVRLLMRVLDPNNVDLRQSHRLHRRMYLSKGPNYIWHMDSYDKLRPYGICINGCIDGFSRKMIWLNAYCTSSNPRVIGGYYLEAVKDFGGCPLIIRADRGTENGYVCEFQRLFRRHGTDSFCGDRSFMYGRSTNNQRIESWWGFLRKECVEFWLSLFDQIKAEGNFDGGYLDKNLVRFCFLGMIQDELDLVAEVWDSHVIRPSKNLMVPSGIPNVMFSVPELYDSENYMCLIDEEEFQLCQTNALYRDGMASDEDVYNLCIYIMAEQSLHMAKDAYEALDLYLELRQHINDIL</sequence>
<proteinExistence type="predicted"/>
<dbReference type="PANTHER" id="PTHR46791:SF13">
    <property type="entry name" value="CLR5 DOMAIN-CONTAINING PROTEIN"/>
    <property type="match status" value="1"/>
</dbReference>